<evidence type="ECO:0000256" key="2">
    <source>
        <dbReference type="ARBA" id="ARBA00023015"/>
    </source>
</evidence>
<dbReference type="PANTHER" id="PTHR30055:SF229">
    <property type="entry name" value="HTH-TYPE TRANSCRIPTIONAL REPRESSOR RV1474C"/>
    <property type="match status" value="1"/>
</dbReference>
<dbReference type="InterPro" id="IPR036271">
    <property type="entry name" value="Tet_transcr_reg_TetR-rel_C_sf"/>
</dbReference>
<evidence type="ECO:0000256" key="3">
    <source>
        <dbReference type="ARBA" id="ARBA00023125"/>
    </source>
</evidence>
<evidence type="ECO:0000259" key="7">
    <source>
        <dbReference type="PROSITE" id="PS50977"/>
    </source>
</evidence>
<dbReference type="STRING" id="1796606.A2G96_23255"/>
<keyword evidence="3 5" id="KW-0238">DNA-binding</keyword>
<gene>
    <name evidence="8" type="ORF">A2G96_23255</name>
</gene>
<evidence type="ECO:0000313" key="9">
    <source>
        <dbReference type="Proteomes" id="UP000075238"/>
    </source>
</evidence>
<dbReference type="OrthoDB" id="9816320at2"/>
<accession>A0A142JRP2</accession>
<dbReference type="InterPro" id="IPR039538">
    <property type="entry name" value="BetI_C"/>
</dbReference>
<dbReference type="GO" id="GO:0003700">
    <property type="term" value="F:DNA-binding transcription factor activity"/>
    <property type="evidence" value="ECO:0007669"/>
    <property type="project" value="TreeGrafter"/>
</dbReference>
<evidence type="ECO:0000256" key="5">
    <source>
        <dbReference type="PROSITE-ProRule" id="PRU00335"/>
    </source>
</evidence>
<keyword evidence="2" id="KW-0805">Transcription regulation</keyword>
<feature type="DNA-binding region" description="H-T-H motif" evidence="5">
    <location>
        <begin position="44"/>
        <end position="63"/>
    </location>
</feature>
<evidence type="ECO:0000313" key="8">
    <source>
        <dbReference type="EMBL" id="AMR80754.1"/>
    </source>
</evidence>
<dbReference type="GO" id="GO:0000976">
    <property type="term" value="F:transcription cis-regulatory region binding"/>
    <property type="evidence" value="ECO:0007669"/>
    <property type="project" value="TreeGrafter"/>
</dbReference>
<reference evidence="8 9" key="1">
    <citation type="submission" date="2016-03" db="EMBL/GenBank/DDBJ databases">
        <title>Complete genome sequence of a novel chlorpyrifos degrading bacterium, Cupriavidus nantongensis sp. X1.</title>
        <authorList>
            <person name="Fang L."/>
        </authorList>
    </citation>
    <scope>NUCLEOTIDE SEQUENCE [LARGE SCALE GENOMIC DNA]</scope>
    <source>
        <strain evidence="8 9">X1</strain>
    </source>
</reference>
<name>A0A142JRP2_9BURK</name>
<dbReference type="Gene3D" id="1.10.357.10">
    <property type="entry name" value="Tetracycline Repressor, domain 2"/>
    <property type="match status" value="1"/>
</dbReference>
<dbReference type="SUPFAM" id="SSF46689">
    <property type="entry name" value="Homeodomain-like"/>
    <property type="match status" value="1"/>
</dbReference>
<keyword evidence="9" id="KW-1185">Reference proteome</keyword>
<evidence type="ECO:0000256" key="4">
    <source>
        <dbReference type="ARBA" id="ARBA00023163"/>
    </source>
</evidence>
<proteinExistence type="predicted"/>
<dbReference type="KEGG" id="cnan:A2G96_23255"/>
<dbReference type="AlphaFoldDB" id="A0A142JRP2"/>
<dbReference type="SUPFAM" id="SSF48498">
    <property type="entry name" value="Tetracyclin repressor-like, C-terminal domain"/>
    <property type="match status" value="1"/>
</dbReference>
<feature type="domain" description="HTH tetR-type" evidence="7">
    <location>
        <begin position="21"/>
        <end position="81"/>
    </location>
</feature>
<dbReference type="PROSITE" id="PS50977">
    <property type="entry name" value="HTH_TETR_2"/>
    <property type="match status" value="1"/>
</dbReference>
<keyword evidence="4" id="KW-0804">Transcription</keyword>
<dbReference type="InterPro" id="IPR001647">
    <property type="entry name" value="HTH_TetR"/>
</dbReference>
<dbReference type="PANTHER" id="PTHR30055">
    <property type="entry name" value="HTH-TYPE TRANSCRIPTIONAL REGULATOR RUTR"/>
    <property type="match status" value="1"/>
</dbReference>
<protein>
    <submittedName>
        <fullName evidence="8">TetR family transcriptional regulator</fullName>
    </submittedName>
</protein>
<dbReference type="PRINTS" id="PR00455">
    <property type="entry name" value="HTHTETR"/>
</dbReference>
<dbReference type="EMBL" id="CP014845">
    <property type="protein sequence ID" value="AMR80754.1"/>
    <property type="molecule type" value="Genomic_DNA"/>
</dbReference>
<evidence type="ECO:0000256" key="1">
    <source>
        <dbReference type="ARBA" id="ARBA00022491"/>
    </source>
</evidence>
<keyword evidence="1" id="KW-0678">Repressor</keyword>
<dbReference type="Pfam" id="PF13977">
    <property type="entry name" value="TetR_C_6"/>
    <property type="match status" value="1"/>
</dbReference>
<dbReference type="RefSeq" id="WP_062802582.1">
    <property type="nucleotide sequence ID" value="NZ_CP014845.1"/>
</dbReference>
<evidence type="ECO:0000256" key="6">
    <source>
        <dbReference type="SAM" id="MobiDB-lite"/>
    </source>
</evidence>
<dbReference type="Pfam" id="PF00440">
    <property type="entry name" value="TetR_N"/>
    <property type="match status" value="1"/>
</dbReference>
<dbReference type="InterPro" id="IPR009057">
    <property type="entry name" value="Homeodomain-like_sf"/>
</dbReference>
<sequence>MESDDDIEQVSTRGRPVGDREAKRKELLRAASTVIAQEGYANASLRKVAKHAGYTTGAVTYYFANKEELVVALMESAFDRFDAMLESARESGDILAPFESWIRLTDRSTRFWPATSELLAQGRHEPAFAEVITRRYARYRRLLAAIVKDAQERGTVRNDIPADILTDQLVAMGDGWMMMYPIEPKRFTPKRMRALIDALAVLVAPAPGEQKSGGRATRA</sequence>
<feature type="region of interest" description="Disordered" evidence="6">
    <location>
        <begin position="1"/>
        <end position="22"/>
    </location>
</feature>
<dbReference type="Proteomes" id="UP000075238">
    <property type="component" value="Chromosome 2"/>
</dbReference>
<dbReference type="InterPro" id="IPR050109">
    <property type="entry name" value="HTH-type_TetR-like_transc_reg"/>
</dbReference>
<organism evidence="8 9">
    <name type="scientific">Cupriavidus nantongensis</name>
    <dbReference type="NCBI Taxonomy" id="1796606"/>
    <lineage>
        <taxon>Bacteria</taxon>
        <taxon>Pseudomonadati</taxon>
        <taxon>Pseudomonadota</taxon>
        <taxon>Betaproteobacteria</taxon>
        <taxon>Burkholderiales</taxon>
        <taxon>Burkholderiaceae</taxon>
        <taxon>Cupriavidus</taxon>
    </lineage>
</organism>